<evidence type="ECO:0000259" key="6">
    <source>
        <dbReference type="PROSITE" id="PS50893"/>
    </source>
</evidence>
<dbReference type="PROSITE" id="PS50893">
    <property type="entry name" value="ABC_TRANSPORTER_2"/>
    <property type="match status" value="1"/>
</dbReference>
<comment type="similarity">
    <text evidence="1">Belongs to the ABC transporter superfamily.</text>
</comment>
<evidence type="ECO:0000256" key="5">
    <source>
        <dbReference type="ARBA" id="ARBA00022970"/>
    </source>
</evidence>
<sequence length="251" mass="26104">MIVVESLQVSYGAIRAVEDLSLTVAPGSIVALIGGNGAGKSSTLRAVGGLVRPARGSITVDDHVVTGRPAHKIARLGMRLVPEGGGVFATMSVEDNLLTGLTGTKGKESGVEAAYERFPVLAERRRQLAGSLSGGERQMLAIGRALIARPRYLLLDEPSLGLAPLLIAEIFTIVADLREQGIGVLLVEQNAEQALRIADQAHVLEAGTVVQSGTGDEVRRDAGVVDRYLGAERAPDGGAAAVRGSRGDRDG</sequence>
<proteinExistence type="inferred from homology"/>
<accession>A0A7X0IGK2</accession>
<organism evidence="7 8">
    <name type="scientific">Sphaerisporangium rubeum</name>
    <dbReference type="NCBI Taxonomy" id="321317"/>
    <lineage>
        <taxon>Bacteria</taxon>
        <taxon>Bacillati</taxon>
        <taxon>Actinomycetota</taxon>
        <taxon>Actinomycetes</taxon>
        <taxon>Streptosporangiales</taxon>
        <taxon>Streptosporangiaceae</taxon>
        <taxon>Sphaerisporangium</taxon>
    </lineage>
</organism>
<evidence type="ECO:0000256" key="3">
    <source>
        <dbReference type="ARBA" id="ARBA00022741"/>
    </source>
</evidence>
<dbReference type="GO" id="GO:0016887">
    <property type="term" value="F:ATP hydrolysis activity"/>
    <property type="evidence" value="ECO:0007669"/>
    <property type="project" value="InterPro"/>
</dbReference>
<keyword evidence="2" id="KW-0813">Transport</keyword>
<protein>
    <submittedName>
        <fullName evidence="7">Branched-chain amino acid transport system ATP-binding protein</fullName>
    </submittedName>
</protein>
<keyword evidence="8" id="KW-1185">Reference proteome</keyword>
<dbReference type="EMBL" id="JACHIU010000001">
    <property type="protein sequence ID" value="MBB6473292.1"/>
    <property type="molecule type" value="Genomic_DNA"/>
</dbReference>
<evidence type="ECO:0000256" key="4">
    <source>
        <dbReference type="ARBA" id="ARBA00022840"/>
    </source>
</evidence>
<dbReference type="PROSITE" id="PS00211">
    <property type="entry name" value="ABC_TRANSPORTER_1"/>
    <property type="match status" value="1"/>
</dbReference>
<dbReference type="InterPro" id="IPR052156">
    <property type="entry name" value="BCAA_Transport_ATP-bd_LivF"/>
</dbReference>
<dbReference type="Pfam" id="PF00005">
    <property type="entry name" value="ABC_tran"/>
    <property type="match status" value="1"/>
</dbReference>
<dbReference type="InterPro" id="IPR003593">
    <property type="entry name" value="AAA+_ATPase"/>
</dbReference>
<dbReference type="InterPro" id="IPR003439">
    <property type="entry name" value="ABC_transporter-like_ATP-bd"/>
</dbReference>
<dbReference type="SMART" id="SM00382">
    <property type="entry name" value="AAA"/>
    <property type="match status" value="1"/>
</dbReference>
<dbReference type="CDD" id="cd03224">
    <property type="entry name" value="ABC_TM1139_LivF_branched"/>
    <property type="match status" value="1"/>
</dbReference>
<keyword evidence="4 7" id="KW-0067">ATP-binding</keyword>
<dbReference type="InterPro" id="IPR017871">
    <property type="entry name" value="ABC_transporter-like_CS"/>
</dbReference>
<dbReference type="GO" id="GO:0015807">
    <property type="term" value="P:L-amino acid transport"/>
    <property type="evidence" value="ECO:0007669"/>
    <property type="project" value="TreeGrafter"/>
</dbReference>
<dbReference type="PANTHER" id="PTHR43820:SF4">
    <property type="entry name" value="HIGH-AFFINITY BRANCHED-CHAIN AMINO ACID TRANSPORT ATP-BINDING PROTEIN LIVF"/>
    <property type="match status" value="1"/>
</dbReference>
<evidence type="ECO:0000313" key="7">
    <source>
        <dbReference type="EMBL" id="MBB6473292.1"/>
    </source>
</evidence>
<dbReference type="SUPFAM" id="SSF52540">
    <property type="entry name" value="P-loop containing nucleoside triphosphate hydrolases"/>
    <property type="match status" value="1"/>
</dbReference>
<evidence type="ECO:0000313" key="8">
    <source>
        <dbReference type="Proteomes" id="UP000555564"/>
    </source>
</evidence>
<evidence type="ECO:0000256" key="2">
    <source>
        <dbReference type="ARBA" id="ARBA00022448"/>
    </source>
</evidence>
<dbReference type="RefSeq" id="WP_184980938.1">
    <property type="nucleotide sequence ID" value="NZ_BAAALO010000109.1"/>
</dbReference>
<dbReference type="InterPro" id="IPR027417">
    <property type="entry name" value="P-loop_NTPase"/>
</dbReference>
<dbReference type="Proteomes" id="UP000555564">
    <property type="component" value="Unassembled WGS sequence"/>
</dbReference>
<dbReference type="GO" id="GO:0005524">
    <property type="term" value="F:ATP binding"/>
    <property type="evidence" value="ECO:0007669"/>
    <property type="project" value="UniProtKB-KW"/>
</dbReference>
<feature type="domain" description="ABC transporter" evidence="6">
    <location>
        <begin position="2"/>
        <end position="231"/>
    </location>
</feature>
<reference evidence="7 8" key="1">
    <citation type="submission" date="2020-08" db="EMBL/GenBank/DDBJ databases">
        <title>Sequencing the genomes of 1000 actinobacteria strains.</title>
        <authorList>
            <person name="Klenk H.-P."/>
        </authorList>
    </citation>
    <scope>NUCLEOTIDE SEQUENCE [LARGE SCALE GENOMIC DNA]</scope>
    <source>
        <strain evidence="7 8">DSM 44936</strain>
    </source>
</reference>
<dbReference type="AlphaFoldDB" id="A0A7X0IGK2"/>
<dbReference type="PANTHER" id="PTHR43820">
    <property type="entry name" value="HIGH-AFFINITY BRANCHED-CHAIN AMINO ACID TRANSPORT ATP-BINDING PROTEIN LIVF"/>
    <property type="match status" value="1"/>
</dbReference>
<dbReference type="GO" id="GO:0015658">
    <property type="term" value="F:branched-chain amino acid transmembrane transporter activity"/>
    <property type="evidence" value="ECO:0007669"/>
    <property type="project" value="TreeGrafter"/>
</dbReference>
<name>A0A7X0IGK2_9ACTN</name>
<dbReference type="Gene3D" id="3.40.50.300">
    <property type="entry name" value="P-loop containing nucleotide triphosphate hydrolases"/>
    <property type="match status" value="1"/>
</dbReference>
<gene>
    <name evidence="7" type="ORF">BJ992_002723</name>
</gene>
<keyword evidence="5" id="KW-0029">Amino-acid transport</keyword>
<evidence type="ECO:0000256" key="1">
    <source>
        <dbReference type="ARBA" id="ARBA00005417"/>
    </source>
</evidence>
<keyword evidence="3" id="KW-0547">Nucleotide-binding</keyword>
<comment type="caution">
    <text evidence="7">The sequence shown here is derived from an EMBL/GenBank/DDBJ whole genome shotgun (WGS) entry which is preliminary data.</text>
</comment>